<accession>A0A0F9A9U3</accession>
<gene>
    <name evidence="1" type="ORF">LCGC14_2677800</name>
</gene>
<reference evidence="1" key="1">
    <citation type="journal article" date="2015" name="Nature">
        <title>Complex archaea that bridge the gap between prokaryotes and eukaryotes.</title>
        <authorList>
            <person name="Spang A."/>
            <person name="Saw J.H."/>
            <person name="Jorgensen S.L."/>
            <person name="Zaremba-Niedzwiedzka K."/>
            <person name="Martijn J."/>
            <person name="Lind A.E."/>
            <person name="van Eijk R."/>
            <person name="Schleper C."/>
            <person name="Guy L."/>
            <person name="Ettema T.J."/>
        </authorList>
    </citation>
    <scope>NUCLEOTIDE SEQUENCE</scope>
</reference>
<dbReference type="AlphaFoldDB" id="A0A0F9A9U3"/>
<dbReference type="EMBL" id="LAZR01047131">
    <property type="protein sequence ID" value="KKK94935.1"/>
    <property type="molecule type" value="Genomic_DNA"/>
</dbReference>
<name>A0A0F9A9U3_9ZZZZ</name>
<evidence type="ECO:0000313" key="1">
    <source>
        <dbReference type="EMBL" id="KKK94935.1"/>
    </source>
</evidence>
<protein>
    <submittedName>
        <fullName evidence="1">Uncharacterized protein</fullName>
    </submittedName>
</protein>
<proteinExistence type="predicted"/>
<sequence length="44" mass="5172">MEAIIKKHENCYYEKMEFAQKIANHIFALGNEPNSPTQRIQFMG</sequence>
<comment type="caution">
    <text evidence="1">The sequence shown here is derived from an EMBL/GenBank/DDBJ whole genome shotgun (WGS) entry which is preliminary data.</text>
</comment>
<feature type="non-terminal residue" evidence="1">
    <location>
        <position position="44"/>
    </location>
</feature>
<organism evidence="1">
    <name type="scientific">marine sediment metagenome</name>
    <dbReference type="NCBI Taxonomy" id="412755"/>
    <lineage>
        <taxon>unclassified sequences</taxon>
        <taxon>metagenomes</taxon>
        <taxon>ecological metagenomes</taxon>
    </lineage>
</organism>